<dbReference type="AlphaFoldDB" id="A0A8H5GKD2"/>
<evidence type="ECO:0000313" key="1">
    <source>
        <dbReference type="EMBL" id="KAF5366661.1"/>
    </source>
</evidence>
<comment type="caution">
    <text evidence="1">The sequence shown here is derived from an EMBL/GenBank/DDBJ whole genome shotgun (WGS) entry which is preliminary data.</text>
</comment>
<proteinExistence type="predicted"/>
<protein>
    <submittedName>
        <fullName evidence="1">Uncharacterized protein</fullName>
    </submittedName>
</protein>
<reference evidence="1 2" key="1">
    <citation type="journal article" date="2020" name="ISME J.">
        <title>Uncovering the hidden diversity of litter-decomposition mechanisms in mushroom-forming fungi.</title>
        <authorList>
            <person name="Floudas D."/>
            <person name="Bentzer J."/>
            <person name="Ahren D."/>
            <person name="Johansson T."/>
            <person name="Persson P."/>
            <person name="Tunlid A."/>
        </authorList>
    </citation>
    <scope>NUCLEOTIDE SEQUENCE [LARGE SCALE GENOMIC DNA]</scope>
    <source>
        <strain evidence="1 2">CBS 406.79</strain>
    </source>
</reference>
<evidence type="ECO:0000313" key="2">
    <source>
        <dbReference type="Proteomes" id="UP000518752"/>
    </source>
</evidence>
<keyword evidence="2" id="KW-1185">Reference proteome</keyword>
<dbReference type="OrthoDB" id="2896642at2759"/>
<accession>A0A8H5GKD2</accession>
<dbReference type="EMBL" id="JAACJN010000150">
    <property type="protein sequence ID" value="KAF5366661.1"/>
    <property type="molecule type" value="Genomic_DNA"/>
</dbReference>
<sequence>MYYCPHLLRRFQKTLSYFERHRVGTLLEPAVIGSSEIVKINPTTKTVTTISGSPDSTELSSVSAAQFEGLSGEETTL</sequence>
<gene>
    <name evidence="1" type="ORF">D9757_012769</name>
</gene>
<organism evidence="1 2">
    <name type="scientific">Collybiopsis confluens</name>
    <dbReference type="NCBI Taxonomy" id="2823264"/>
    <lineage>
        <taxon>Eukaryota</taxon>
        <taxon>Fungi</taxon>
        <taxon>Dikarya</taxon>
        <taxon>Basidiomycota</taxon>
        <taxon>Agaricomycotina</taxon>
        <taxon>Agaricomycetes</taxon>
        <taxon>Agaricomycetidae</taxon>
        <taxon>Agaricales</taxon>
        <taxon>Marasmiineae</taxon>
        <taxon>Omphalotaceae</taxon>
        <taxon>Collybiopsis</taxon>
    </lineage>
</organism>
<name>A0A8H5GKD2_9AGAR</name>
<dbReference type="Proteomes" id="UP000518752">
    <property type="component" value="Unassembled WGS sequence"/>
</dbReference>